<dbReference type="Gene3D" id="3.50.50.60">
    <property type="entry name" value="FAD/NAD(P)-binding domain"/>
    <property type="match status" value="2"/>
</dbReference>
<dbReference type="InterPro" id="IPR023753">
    <property type="entry name" value="FAD/NAD-binding_dom"/>
</dbReference>
<dbReference type="InterPro" id="IPR036188">
    <property type="entry name" value="FAD/NAD-bd_sf"/>
</dbReference>
<dbReference type="EMBL" id="QKRW01000024">
    <property type="protein sequence ID" value="RAL62518.1"/>
    <property type="molecule type" value="Genomic_DNA"/>
</dbReference>
<dbReference type="AlphaFoldDB" id="A0A395ISE5"/>
<dbReference type="InterPro" id="IPR050346">
    <property type="entry name" value="FMO-like"/>
</dbReference>
<evidence type="ECO:0000313" key="5">
    <source>
        <dbReference type="EMBL" id="RAL62518.1"/>
    </source>
</evidence>
<protein>
    <recommendedName>
        <fullName evidence="4">FAD/NAD(P)-binding domain-containing protein</fullName>
    </recommendedName>
</protein>
<sequence>MATIKSVAIIGAGPAGVIALDALAQEQAFDKIQLFERREKAGGVEIRSELNIKRHGKNSPFRHWKVVEQYIQGLVDRRGYPNLVSYNTTVELVHKDPHTSKWTLTLRKPLENGTEDRWWTESFDAVVVVATGHYSVPFIPSTPGFLRFLKTFPARYFIQRPGETQRHIAENV</sequence>
<evidence type="ECO:0000256" key="2">
    <source>
        <dbReference type="ARBA" id="ARBA00022827"/>
    </source>
</evidence>
<proteinExistence type="predicted"/>
<keyword evidence="2" id="KW-0274">FAD</keyword>
<dbReference type="Pfam" id="PF07992">
    <property type="entry name" value="Pyr_redox_2"/>
    <property type="match status" value="1"/>
</dbReference>
<gene>
    <name evidence="5" type="ORF">DID88_005083</name>
</gene>
<dbReference type="PRINTS" id="PR00419">
    <property type="entry name" value="ADXRDTASE"/>
</dbReference>
<keyword evidence="1" id="KW-0285">Flavoprotein</keyword>
<keyword evidence="3" id="KW-0560">Oxidoreductase</keyword>
<dbReference type="OrthoDB" id="66881at2759"/>
<comment type="caution">
    <text evidence="5">The sequence shown here is derived from an EMBL/GenBank/DDBJ whole genome shotgun (WGS) entry which is preliminary data.</text>
</comment>
<reference evidence="5 6" key="1">
    <citation type="submission" date="2018-06" db="EMBL/GenBank/DDBJ databases">
        <title>Genome Sequence of the Brown Rot Fungal Pathogen Monilinia fructigena.</title>
        <authorList>
            <person name="Landi L."/>
            <person name="De Miccolis Angelini R.M."/>
            <person name="Pollastro S."/>
            <person name="Abate D."/>
            <person name="Faretra F."/>
            <person name="Romanazzi G."/>
        </authorList>
    </citation>
    <scope>NUCLEOTIDE SEQUENCE [LARGE SCALE GENOMIC DNA]</scope>
    <source>
        <strain evidence="5 6">Mfrg269</strain>
    </source>
</reference>
<dbReference type="GO" id="GO:0016491">
    <property type="term" value="F:oxidoreductase activity"/>
    <property type="evidence" value="ECO:0007669"/>
    <property type="project" value="UniProtKB-KW"/>
</dbReference>
<organism evidence="5 6">
    <name type="scientific">Monilinia fructigena</name>
    <dbReference type="NCBI Taxonomy" id="38457"/>
    <lineage>
        <taxon>Eukaryota</taxon>
        <taxon>Fungi</taxon>
        <taxon>Dikarya</taxon>
        <taxon>Ascomycota</taxon>
        <taxon>Pezizomycotina</taxon>
        <taxon>Leotiomycetes</taxon>
        <taxon>Helotiales</taxon>
        <taxon>Sclerotiniaceae</taxon>
        <taxon>Monilinia</taxon>
    </lineage>
</organism>
<dbReference type="SUPFAM" id="SSF51905">
    <property type="entry name" value="FAD/NAD(P)-binding domain"/>
    <property type="match status" value="1"/>
</dbReference>
<dbReference type="PANTHER" id="PTHR23023">
    <property type="entry name" value="DIMETHYLANILINE MONOOXYGENASE"/>
    <property type="match status" value="1"/>
</dbReference>
<evidence type="ECO:0000313" key="6">
    <source>
        <dbReference type="Proteomes" id="UP000249056"/>
    </source>
</evidence>
<evidence type="ECO:0000256" key="3">
    <source>
        <dbReference type="ARBA" id="ARBA00023002"/>
    </source>
</evidence>
<evidence type="ECO:0000259" key="4">
    <source>
        <dbReference type="Pfam" id="PF07992"/>
    </source>
</evidence>
<feature type="domain" description="FAD/NAD(P)-binding" evidence="4">
    <location>
        <begin position="6"/>
        <end position="146"/>
    </location>
</feature>
<evidence type="ECO:0000256" key="1">
    <source>
        <dbReference type="ARBA" id="ARBA00022630"/>
    </source>
</evidence>
<dbReference type="Proteomes" id="UP000249056">
    <property type="component" value="Unassembled WGS sequence"/>
</dbReference>
<name>A0A395ISE5_9HELO</name>
<keyword evidence="6" id="KW-1185">Reference proteome</keyword>
<accession>A0A395ISE5</accession>